<name>A0ABT7XZB6_9VIBR</name>
<gene>
    <name evidence="2" type="ORF">QWJ08_06875</name>
</gene>
<comment type="caution">
    <text evidence="2">The sequence shown here is derived from an EMBL/GenBank/DDBJ whole genome shotgun (WGS) entry which is preliminary data.</text>
</comment>
<evidence type="ECO:0008006" key="4">
    <source>
        <dbReference type="Google" id="ProtNLM"/>
    </source>
</evidence>
<sequence>MNINNIAKNFEKKSVEKKISQLWSFRVATLLIFGLVIWSTLEIHNARDYVLTTTSEGFSDILEVFKFPIALLASYLPTIGLIGLNHRSLQTKYQIRQTNNQDAFTNYYKHIEEYTKYINDTLNTGEKSYVDIRKSHYSLFPDAQEGVLEISQEHSYLAYRELMDVFSQSLAILNENTFNENQVAEYTSRVRNLEFKISKQIALNSDELKTVGIDDYYSNHELVGYCLNVLSGLYNLKYKLMKFDTRFSSIELSNIHFILEFYRDWHSKMALNNIEKLSDITDDKFADYRFLSSDLKKHIERAKTKIEEYLKH</sequence>
<proteinExistence type="predicted"/>
<protein>
    <recommendedName>
        <fullName evidence="4">Phage abortive infection protein</fullName>
    </recommendedName>
</protein>
<evidence type="ECO:0000313" key="2">
    <source>
        <dbReference type="EMBL" id="MDN2481116.1"/>
    </source>
</evidence>
<keyword evidence="3" id="KW-1185">Reference proteome</keyword>
<feature type="transmembrane region" description="Helical" evidence="1">
    <location>
        <begin position="61"/>
        <end position="84"/>
    </location>
</feature>
<accession>A0ABT7XZB6</accession>
<keyword evidence="1" id="KW-0472">Membrane</keyword>
<organism evidence="2 3">
    <name type="scientific">Vibrio agarivorans</name>
    <dbReference type="NCBI Taxonomy" id="153622"/>
    <lineage>
        <taxon>Bacteria</taxon>
        <taxon>Pseudomonadati</taxon>
        <taxon>Pseudomonadota</taxon>
        <taxon>Gammaproteobacteria</taxon>
        <taxon>Vibrionales</taxon>
        <taxon>Vibrionaceae</taxon>
        <taxon>Vibrio</taxon>
    </lineage>
</organism>
<reference evidence="2" key="1">
    <citation type="submission" date="2024-05" db="EMBL/GenBank/DDBJ databases">
        <title>Genome Sequences of Four Agar- Degrading Marine Bacteria.</title>
        <authorList>
            <person name="Phillips E.K."/>
            <person name="Shaffer J.C."/>
            <person name="Henson M.W."/>
            <person name="Temperton B."/>
            <person name="Thrash C.J."/>
            <person name="Martin M.O."/>
        </authorList>
    </citation>
    <scope>NUCLEOTIDE SEQUENCE</scope>
    <source>
        <strain evidence="2">EKP203</strain>
    </source>
</reference>
<dbReference type="EMBL" id="JAUEOZ010000001">
    <property type="protein sequence ID" value="MDN2481116.1"/>
    <property type="molecule type" value="Genomic_DNA"/>
</dbReference>
<keyword evidence="1" id="KW-0812">Transmembrane</keyword>
<evidence type="ECO:0000313" key="3">
    <source>
        <dbReference type="Proteomes" id="UP001169719"/>
    </source>
</evidence>
<dbReference type="RefSeq" id="WP_289961236.1">
    <property type="nucleotide sequence ID" value="NZ_JAUEOZ010000001.1"/>
</dbReference>
<dbReference type="Proteomes" id="UP001169719">
    <property type="component" value="Unassembled WGS sequence"/>
</dbReference>
<feature type="transmembrane region" description="Helical" evidence="1">
    <location>
        <begin position="21"/>
        <end position="41"/>
    </location>
</feature>
<evidence type="ECO:0000256" key="1">
    <source>
        <dbReference type="SAM" id="Phobius"/>
    </source>
</evidence>
<keyword evidence="1" id="KW-1133">Transmembrane helix</keyword>